<dbReference type="InterPro" id="IPR011330">
    <property type="entry name" value="Glyco_hydro/deAcase_b/a-brl"/>
</dbReference>
<dbReference type="PANTHER" id="PTHR34216">
    <property type="match status" value="1"/>
</dbReference>
<organism evidence="7 8">
    <name type="scientific">Devosia algicola</name>
    <dbReference type="NCBI Taxonomy" id="3026418"/>
    <lineage>
        <taxon>Bacteria</taxon>
        <taxon>Pseudomonadati</taxon>
        <taxon>Pseudomonadota</taxon>
        <taxon>Alphaproteobacteria</taxon>
        <taxon>Hyphomicrobiales</taxon>
        <taxon>Devosiaceae</taxon>
        <taxon>Devosia</taxon>
    </lineage>
</organism>
<dbReference type="Proteomes" id="UP001220530">
    <property type="component" value="Chromosome"/>
</dbReference>
<dbReference type="SUPFAM" id="SSF88713">
    <property type="entry name" value="Glycoside hydrolase/deacetylase"/>
    <property type="match status" value="1"/>
</dbReference>
<reference evidence="7 8" key="1">
    <citation type="submission" date="2023-02" db="EMBL/GenBank/DDBJ databases">
        <title>Devosia algicola sp. nov., isolated from the phycosphere of marine algae.</title>
        <authorList>
            <person name="Kim J.M."/>
            <person name="Lee J.K."/>
            <person name="Choi B.J."/>
            <person name="Bayburt H."/>
            <person name="Jeon C.O."/>
        </authorList>
    </citation>
    <scope>NUCLEOTIDE SEQUENCE [LARGE SCALE GENOMIC DNA]</scope>
    <source>
        <strain evidence="7 8">G20-9</strain>
    </source>
</reference>
<evidence type="ECO:0000256" key="2">
    <source>
        <dbReference type="ARBA" id="ARBA00010973"/>
    </source>
</evidence>
<keyword evidence="8" id="KW-1185">Reference proteome</keyword>
<comment type="similarity">
    <text evidence="2">Belongs to the polysaccharide deacetylase family.</text>
</comment>
<accession>A0ABY7YP05</accession>
<gene>
    <name evidence="7" type="ORF">PSQ19_02155</name>
</gene>
<protein>
    <recommendedName>
        <fullName evidence="3">Chitooligosaccharide deacetylase</fullName>
    </recommendedName>
    <alternativeName>
        <fullName evidence="5">Nodulation protein B</fullName>
    </alternativeName>
</protein>
<name>A0ABY7YP05_9HYPH</name>
<sequence length="210" mass="23840">MSQLKYTAISAMFEAIWLARLPGVIRQLSKSRGVIFTLHRVLPEAPAEFAPNAILQVQPDFLEYAIKRVRDLGLDIVTMDEAIARLRRPDDGRNFVVFTFDDAYRDNLTHALPILRRHQCPFTLYVPTKLVDGLGEVWWQALEDIIARQSAIKAEIDGNIEQFDCTSLAQKKAAFAVIYQHMREMPEPDRISLMRTLANDYGLDAGPALP</sequence>
<evidence type="ECO:0000313" key="7">
    <source>
        <dbReference type="EMBL" id="WDR03033.1"/>
    </source>
</evidence>
<evidence type="ECO:0000256" key="5">
    <source>
        <dbReference type="ARBA" id="ARBA00032976"/>
    </source>
</evidence>
<keyword evidence="4" id="KW-0732">Signal</keyword>
<dbReference type="EMBL" id="CP118246">
    <property type="protein sequence ID" value="WDR03033.1"/>
    <property type="molecule type" value="Genomic_DNA"/>
</dbReference>
<comment type="function">
    <text evidence="1">Is involved in generating a small heat-stable compound (Nod), an acylated oligomer of N-acetylglucosamine, that stimulates mitosis in various plant protoplasts.</text>
</comment>
<dbReference type="RefSeq" id="WP_282219435.1">
    <property type="nucleotide sequence ID" value="NZ_CP118246.1"/>
</dbReference>
<dbReference type="InterPro" id="IPR051398">
    <property type="entry name" value="Polysacch_Deacetylase"/>
</dbReference>
<evidence type="ECO:0000256" key="1">
    <source>
        <dbReference type="ARBA" id="ARBA00003236"/>
    </source>
</evidence>
<evidence type="ECO:0000259" key="6">
    <source>
        <dbReference type="Pfam" id="PF01522"/>
    </source>
</evidence>
<dbReference type="InterPro" id="IPR002509">
    <property type="entry name" value="NODB_dom"/>
</dbReference>
<evidence type="ECO:0000313" key="8">
    <source>
        <dbReference type="Proteomes" id="UP001220530"/>
    </source>
</evidence>
<proteinExistence type="inferred from homology"/>
<dbReference type="PANTHER" id="PTHR34216:SF7">
    <property type="entry name" value="POLY-BETA-1,6-N-ACETYL-D-GLUCOSAMINE N-DEACETYLASE"/>
    <property type="match status" value="1"/>
</dbReference>
<evidence type="ECO:0000256" key="3">
    <source>
        <dbReference type="ARBA" id="ARBA00020071"/>
    </source>
</evidence>
<feature type="domain" description="NodB homology" evidence="6">
    <location>
        <begin position="91"/>
        <end position="133"/>
    </location>
</feature>
<dbReference type="Pfam" id="PF01522">
    <property type="entry name" value="Polysacc_deac_1"/>
    <property type="match status" value="1"/>
</dbReference>
<dbReference type="Gene3D" id="3.20.20.370">
    <property type="entry name" value="Glycoside hydrolase/deacetylase"/>
    <property type="match status" value="1"/>
</dbReference>
<evidence type="ECO:0000256" key="4">
    <source>
        <dbReference type="ARBA" id="ARBA00022729"/>
    </source>
</evidence>